<gene>
    <name evidence="11" type="ORF">D0Z07_5692</name>
</gene>
<feature type="compositionally biased region" description="Basic and acidic residues" evidence="7">
    <location>
        <begin position="3223"/>
        <end position="3235"/>
    </location>
</feature>
<feature type="domain" description="DUF6606" evidence="10">
    <location>
        <begin position="16"/>
        <end position="289"/>
    </location>
</feature>
<dbReference type="InterPro" id="IPR027417">
    <property type="entry name" value="P-loop_NTPase"/>
</dbReference>
<dbReference type="EMBL" id="VNKQ01000011">
    <property type="protein sequence ID" value="KAG0648167.1"/>
    <property type="molecule type" value="Genomic_DNA"/>
</dbReference>
<accession>A0A9P6VHR9</accession>
<feature type="region of interest" description="Disordered" evidence="7">
    <location>
        <begin position="3223"/>
        <end position="3258"/>
    </location>
</feature>
<dbReference type="PANTHER" id="PTHR13367">
    <property type="entry name" value="UBIQUITIN THIOESTERASE"/>
    <property type="match status" value="1"/>
</dbReference>
<comment type="caution">
    <text evidence="11">The sequence shown here is derived from an EMBL/GenBank/DDBJ whole genome shotgun (WGS) entry which is preliminary data.</text>
</comment>
<dbReference type="InterPro" id="IPR022099">
    <property type="entry name" value="DUF3638"/>
</dbReference>
<evidence type="ECO:0000256" key="6">
    <source>
        <dbReference type="ARBA" id="ARBA00022807"/>
    </source>
</evidence>
<protein>
    <recommendedName>
        <fullName evidence="2">ubiquitinyl hydrolase 1</fullName>
        <ecNumber evidence="2">3.4.19.12</ecNumber>
    </recommendedName>
</protein>
<dbReference type="SUPFAM" id="SSF52540">
    <property type="entry name" value="P-loop containing nucleoside triphosphate hydrolases"/>
    <property type="match status" value="1"/>
</dbReference>
<dbReference type="Pfam" id="PF12340">
    <property type="entry name" value="DUF3638"/>
    <property type="match status" value="1"/>
</dbReference>
<evidence type="ECO:0000259" key="10">
    <source>
        <dbReference type="Pfam" id="PF20255"/>
    </source>
</evidence>
<keyword evidence="3" id="KW-0645">Protease</keyword>
<feature type="domain" description="DUF3645" evidence="9">
    <location>
        <begin position="2453"/>
        <end position="2485"/>
    </location>
</feature>
<reference evidence="11" key="1">
    <citation type="submission" date="2019-07" db="EMBL/GenBank/DDBJ databases">
        <title>Hyphodiscus hymeniophilus genome sequencing and assembly.</title>
        <authorList>
            <person name="Kramer G."/>
            <person name="Nodwell J."/>
        </authorList>
    </citation>
    <scope>NUCLEOTIDE SEQUENCE</scope>
    <source>
        <strain evidence="11">ATCC 34498</strain>
    </source>
</reference>
<evidence type="ECO:0000256" key="4">
    <source>
        <dbReference type="ARBA" id="ARBA00022786"/>
    </source>
</evidence>
<keyword evidence="5" id="KW-0378">Hydrolase</keyword>
<dbReference type="EC" id="3.4.19.12" evidence="2"/>
<dbReference type="InterPro" id="IPR046541">
    <property type="entry name" value="DUF6606"/>
</dbReference>
<dbReference type="PANTHER" id="PTHR13367:SF32">
    <property type="entry name" value="DUF6606 DOMAIN-CONTAINING PROTEIN"/>
    <property type="match status" value="1"/>
</dbReference>
<dbReference type="GO" id="GO:0004843">
    <property type="term" value="F:cysteine-type deubiquitinase activity"/>
    <property type="evidence" value="ECO:0007669"/>
    <property type="project" value="UniProtKB-EC"/>
</dbReference>
<keyword evidence="4" id="KW-0833">Ubl conjugation pathway</keyword>
<evidence type="ECO:0000256" key="2">
    <source>
        <dbReference type="ARBA" id="ARBA00012759"/>
    </source>
</evidence>
<dbReference type="OrthoDB" id="3182339at2759"/>
<keyword evidence="12" id="KW-1185">Reference proteome</keyword>
<evidence type="ECO:0000313" key="12">
    <source>
        <dbReference type="Proteomes" id="UP000785200"/>
    </source>
</evidence>
<comment type="catalytic activity">
    <reaction evidence="1">
        <text>Thiol-dependent hydrolysis of ester, thioester, amide, peptide and isopeptide bonds formed by the C-terminal Gly of ubiquitin (a 76-residue protein attached to proteins as an intracellular targeting signal).</text>
        <dbReference type="EC" id="3.4.19.12"/>
    </reaction>
</comment>
<evidence type="ECO:0000313" key="11">
    <source>
        <dbReference type="EMBL" id="KAG0648167.1"/>
    </source>
</evidence>
<organism evidence="11 12">
    <name type="scientific">Hyphodiscus hymeniophilus</name>
    <dbReference type="NCBI Taxonomy" id="353542"/>
    <lineage>
        <taxon>Eukaryota</taxon>
        <taxon>Fungi</taxon>
        <taxon>Dikarya</taxon>
        <taxon>Ascomycota</taxon>
        <taxon>Pezizomycotina</taxon>
        <taxon>Leotiomycetes</taxon>
        <taxon>Helotiales</taxon>
        <taxon>Hyphodiscaceae</taxon>
        <taxon>Hyphodiscus</taxon>
    </lineage>
</organism>
<evidence type="ECO:0000256" key="3">
    <source>
        <dbReference type="ARBA" id="ARBA00022670"/>
    </source>
</evidence>
<dbReference type="Proteomes" id="UP000785200">
    <property type="component" value="Unassembled WGS sequence"/>
</dbReference>
<feature type="domain" description="DUF3638" evidence="8">
    <location>
        <begin position="2103"/>
        <end position="2326"/>
    </location>
</feature>
<proteinExistence type="predicted"/>
<dbReference type="Pfam" id="PF20255">
    <property type="entry name" value="DUF6606"/>
    <property type="match status" value="1"/>
</dbReference>
<evidence type="ECO:0000259" key="9">
    <source>
        <dbReference type="Pfam" id="PF12359"/>
    </source>
</evidence>
<dbReference type="InterPro" id="IPR022105">
    <property type="entry name" value="DUF3645"/>
</dbReference>
<evidence type="ECO:0000259" key="8">
    <source>
        <dbReference type="Pfam" id="PF12340"/>
    </source>
</evidence>
<sequence>MDAKSAGTQTTIWETLVHHVCLPPRLPGRQESRLDKIDQALNERLQDTAQAMRDLTDGLLRDDWDRVRRILLSCKLINASGRLTKSSLLIAFRSLHDGDALILHIAEQNASLNIRRYQNNGNDHVLFEAFEASPLSEDVLASKSALEWDFPGCAVAVPLSEFSKDSFQTELAIFLEKASTESIKRFAARTSKAGSFVFESRDTVDPSLITQMLMTILEANKGTRIFPPLLRKRIRDDVCWGEGGEKPWRRSPFYLTMRIGIERRLMMQNGSDGRVHYKFFLCLMISRLIDESLLYLHPELLNFLRIKLCRRLVKLEVDRERAASASQIIYDHYFTKLRQSFSKSAKAATERINLVWSNFKQSVSRPVFHLPRYAKPHFMVLTLPNSSRYIQDVLGQSLRSTASARPFAPNQLPQDYHASAAAADKKRAFAFRYFTLSGLETETRDRLVSYQELPPVSNLEHAERCKNIAGVIESYIETVSDAYTSNPEAKSMMLLTVMDLWVCMDESATKVFGPLKEYHPGFSADILNVLQLSRFDDFSRLHRINEYLQTRHAVSKSKATIFDDPVKGCFAGAYFDSSIRLQQLHKHIEAEAELARAAKEQEWKTRTLEYENLIASIAQATCLYNENHLQVRTHDDQRCSKCYLQRKSYRFKMTVHEHPLPSDLMQAKAVVFELAPPPAFAAYRDATFKIISLLGSPTYVEGVAPKMVLGDYEILNPYMASTRPRLSLASTTKSFLKTHYASPRFPVGLEDVCLRNGLKLSYYDSGQKVWLRQIEKPKFSHHVRMTIPFNSPFSIFNRSPEKFDGTSDGPTSYEVISSQTECPAGVNVHEYMAYQTLLSGKNRRWHQLLVELGASNINFSTEVTTILMSVMALQVGPSCESALGQVHQVFRDVGFCERLAEQVDHRLEAISSNWRETNCMETMITLIIKLKSFGLNADEKANNLLEKARSICLKWMAGLRSELQTATDPQIIQRCTTNCLLATLLCRRTFVMCIDDGHLPPSLLRSFIECSIIFQHTLPADPASLPILWRNALVRDLKAVYQIRHLLRQSLKDNPDILPLAIASVWEGLKKGSLDAALRFEFITEPGSDENWWVQIVVHASKDTTQQTVHLHLLEGILLVNGQSIGKLPPQHRASVVLQRLLYVSQYSASNWEVSTIVLSDDMNSFVLTVNADVEFASGDQVLLTSPSDLPGMTYMLPNPFQGHQIHIGFRNGDLIVRARFRDALLELIPSQVFGTSHNFDLPGALIMDCAHWLNLHNGVIDIRQQPITRQGAGSAPSLKINWIFKWKPKEGNWKLDFYARRAHRRTSTLIDPQSRLFQSVAKIFDRFEYARFLTVYQPATKPLMVELKRLELQFVVNRRNLLESRQLRSEIDINQDIGTWYGLDSKIVLRAVAQNRDAVVQRQRSVIVPIGALMYNVAGPHVRVQVENNGLYARFTVNETLGRLDCPAEPRLLYLKAQFHAYTSFILPDTLTGRTGTEEALHCLKSGYCQPWTPLVEYHWSILASIAKLTPRRDYYPMNMKVMQKVSWDPQLTSSIQHDYFRTVVQEIHDKSEQLSAFSIPKPETPRLDTAGANHLVLRSHLRRQAYQRPNVVFDEQQTPPDHVYKARDRLRTSQGRANVIECIKTIQQWPTDIHTTSDLAGIFQDWATIGGYQGFFEKFLLTDLLSVDFVADFGSLVNLCRCCSAEDSHRLMFLFALMSFRHDESMEILRTLLAFAIFEDLKVVAPPRWLSFTQFRYRQTPRIEYLSQLIKPSYIPYGEDARSIFLNLNAKQRRKLAATEALYEQQQEDDTRILAQHLLEQWPCLKPSLDGFTSSVLVDTAKALELIHPEWERLFQNWELSHYLGEVQKVLDSHQAEPGTESGSTESREQEVIATRCRGGEFPTLQDLLGKSGPVAMDPLPFQSPFLKNINSVPATPKVANENKVPDGRLMKALQANKSYHPLFREIRELQGIIGNLAGTKSVVRKEYGNDLTNSLRALQKTDVGSKKEYERLDLTRISDQIAQAQLEIQRSFGTICKALQLNDRRANWLQSCGLWPTVTPIGLLENLRTTSTCVFGNRVKESLIRYALEITRLQRLLRMEDALQLENMQRLHSEQDNPGHQNWKPTEQCDWLLLEIDSNLLIRPTQIDVAHAMISPMSSSNSAIQLNMGQGKTSCIMPMASAVLANGKSLMRIVVPKALLLQTAQLLHGRLGGLLGREIRHIPFSRKTSTQPDIIRSFFEIHKNIRKTSGVILGVPEHLLSFMLSGQQRLSDGLIPEAHIMISVQNWMIRHSRTILDECDYTLSMRTQLIYPSGSQKTVDGHPHRWETIEALLQKVDGHLWHLQEQFPRSIEIIRRLRATSGSQAALPTGFPVVYFLRKDVEDALLGRLVDDIYQRRIPILPACKKSDRIAIRTFISEAKVSPGIAHQIADMFPDKPAAKQTLHLLRGLLVHRILLMTLKKRWNVQYGLHPTRDPISVPYHAKGTPSENAEWGHPDVSILFTVLAFYYDGLNPIQLRQSLEHVLKSDEPSHIYDRFTQDSTLPDSLKDWNAINVDDEAQLNEIHIHVRYNMGVIDYFLNNFVFPKHAKQFQLKIQSSGWDIPHFAPGSQPLPGIETLTTGFSGTNDWKHMLPLTIRQHDLNGLVHTNAEVLTYLLQPRSQQVVIAADHHGRHLTEWELLKRISDMSIRVLLDAGAQIQEMDNFTLVKTWLEIFVDAPAAVYFDQGNKACVLYRHGKRMPLLATPFAEDLGECLVYLDEAHTRGVDLAFRTSTKGALTLGLNQTKDHTVQAAMRLRQLASTQSVAFFAPPEVYHSILDFRNKQLGNVINSSDVISWLLEQTCNGIEQLKPLWFSQGTDFCRRIQASLDNPDFVQDSDQRETYLQSLRQVEQQTLEKLYGVGVNVKSSVGNGTSCPEVEVFMKELNRQRRGFQDTGDAVHASALQEVEQEREVAYEVEVVRVLQKPVHHQALSFPGLHKDIVNFVKTGRLAVDPSGYEVAVNSLRRTKLGRKYGVGSQGTSGKLFISTEFTRTVQLPLGRLYDNFQRHVSWILWSTVAQAALIVIPEEAEHILSLINDIESPPTHILNYAAPVTRKMLHFNDFRYYAVPRLHPDWEAPPWLKIELGIFAGRLYFEFSEYLLLCEYLGLGENDTKSENVEVEDFGLDGVGEIDEEAEVMEEPSTENNSKVFCKKPLMFLQEFLALRRKGQDFSHTPMGYLCQGKPLLESHPFFAQPVLGPKKEVQHVQREGRVQDVTEDDMEDENMFDDDGYGDDVCAEDANNFDDSQLLAESGSDES</sequence>
<evidence type="ECO:0000256" key="7">
    <source>
        <dbReference type="SAM" id="MobiDB-lite"/>
    </source>
</evidence>
<keyword evidence="6" id="KW-0788">Thiol protease</keyword>
<name>A0A9P6VHR9_9HELO</name>
<feature type="compositionally biased region" description="Acidic residues" evidence="7">
    <location>
        <begin position="3236"/>
        <end position="3258"/>
    </location>
</feature>
<dbReference type="Pfam" id="PF12359">
    <property type="entry name" value="DUF3645"/>
    <property type="match status" value="1"/>
</dbReference>
<dbReference type="InterPro" id="IPR051346">
    <property type="entry name" value="OTU_Deubiquitinase"/>
</dbReference>
<evidence type="ECO:0000256" key="5">
    <source>
        <dbReference type="ARBA" id="ARBA00022801"/>
    </source>
</evidence>
<dbReference type="GO" id="GO:0006508">
    <property type="term" value="P:proteolysis"/>
    <property type="evidence" value="ECO:0007669"/>
    <property type="project" value="UniProtKB-KW"/>
</dbReference>
<evidence type="ECO:0000256" key="1">
    <source>
        <dbReference type="ARBA" id="ARBA00000707"/>
    </source>
</evidence>